<reference evidence="2" key="1">
    <citation type="submission" date="2021-03" db="EMBL/GenBank/DDBJ databases">
        <authorList>
            <person name="Bekaert M."/>
        </authorList>
    </citation>
    <scope>NUCLEOTIDE SEQUENCE</scope>
</reference>
<feature type="compositionally biased region" description="Basic and acidic residues" evidence="1">
    <location>
        <begin position="193"/>
        <end position="217"/>
    </location>
</feature>
<feature type="region of interest" description="Disordered" evidence="1">
    <location>
        <begin position="191"/>
        <end position="217"/>
    </location>
</feature>
<evidence type="ECO:0000313" key="2">
    <source>
        <dbReference type="EMBL" id="CAG2224450.1"/>
    </source>
</evidence>
<sequence>MALLTKKDIKDVSDLVTKKLELYANREKRENGFDPDGSVRTTHKMYKYDFMYRVLDYDVWDRDSPRYPKKKKTKSKGNSFGEENNEKGEHGEGSQTEDKSKCINPKILHTSRRMVLYKEVDRLATNATKVFETLPIDKLQVIHRYRPSYHGKIDDIPETGKVQNYTRHVGAVLKSQDYVNYYIKEGLQTGDASKSKRLQEIPKEKKDADNEDKKRQQ</sequence>
<dbReference type="AlphaFoldDB" id="A0A8S3SYC8"/>
<dbReference type="Proteomes" id="UP000683360">
    <property type="component" value="Unassembled WGS sequence"/>
</dbReference>
<organism evidence="2 3">
    <name type="scientific">Mytilus edulis</name>
    <name type="common">Blue mussel</name>
    <dbReference type="NCBI Taxonomy" id="6550"/>
    <lineage>
        <taxon>Eukaryota</taxon>
        <taxon>Metazoa</taxon>
        <taxon>Spiralia</taxon>
        <taxon>Lophotrochozoa</taxon>
        <taxon>Mollusca</taxon>
        <taxon>Bivalvia</taxon>
        <taxon>Autobranchia</taxon>
        <taxon>Pteriomorphia</taxon>
        <taxon>Mytilida</taxon>
        <taxon>Mytiloidea</taxon>
        <taxon>Mytilidae</taxon>
        <taxon>Mytilinae</taxon>
        <taxon>Mytilus</taxon>
    </lineage>
</organism>
<protein>
    <submittedName>
        <fullName evidence="2">Uncharacterized protein</fullName>
    </submittedName>
</protein>
<proteinExistence type="predicted"/>
<accession>A0A8S3SYC8</accession>
<dbReference type="EMBL" id="CAJPWZ010001806">
    <property type="protein sequence ID" value="CAG2224450.1"/>
    <property type="molecule type" value="Genomic_DNA"/>
</dbReference>
<feature type="region of interest" description="Disordered" evidence="1">
    <location>
        <begin position="66"/>
        <end position="104"/>
    </location>
</feature>
<evidence type="ECO:0000256" key="1">
    <source>
        <dbReference type="SAM" id="MobiDB-lite"/>
    </source>
</evidence>
<gene>
    <name evidence="2" type="ORF">MEDL_37693</name>
</gene>
<dbReference type="OrthoDB" id="6288156at2759"/>
<evidence type="ECO:0000313" key="3">
    <source>
        <dbReference type="Proteomes" id="UP000683360"/>
    </source>
</evidence>
<keyword evidence="3" id="KW-1185">Reference proteome</keyword>
<comment type="caution">
    <text evidence="2">The sequence shown here is derived from an EMBL/GenBank/DDBJ whole genome shotgun (WGS) entry which is preliminary data.</text>
</comment>
<name>A0A8S3SYC8_MYTED</name>
<feature type="compositionally biased region" description="Basic and acidic residues" evidence="1">
    <location>
        <begin position="84"/>
        <end position="101"/>
    </location>
</feature>